<dbReference type="Proteomes" id="UP000265443">
    <property type="component" value="Unassembled WGS sequence"/>
</dbReference>
<evidence type="ECO:0000259" key="8">
    <source>
        <dbReference type="Pfam" id="PF12804"/>
    </source>
</evidence>
<dbReference type="EC" id="2.7.7.77" evidence="9"/>
<proteinExistence type="predicted"/>
<feature type="domain" description="MobA-like NTP transferase" evidence="8">
    <location>
        <begin position="2"/>
        <end position="146"/>
    </location>
</feature>
<accession>A0ABX9MP34</accession>
<evidence type="ECO:0000256" key="5">
    <source>
        <dbReference type="ARBA" id="ARBA00022842"/>
    </source>
</evidence>
<keyword evidence="7" id="KW-0501">Molybdenum cofactor biosynthesis</keyword>
<keyword evidence="6" id="KW-0342">GTP-binding</keyword>
<evidence type="ECO:0000256" key="1">
    <source>
        <dbReference type="ARBA" id="ARBA00022490"/>
    </source>
</evidence>
<dbReference type="InterPro" id="IPR029044">
    <property type="entry name" value="Nucleotide-diphossugar_trans"/>
</dbReference>
<dbReference type="PANTHER" id="PTHR19136:SF81">
    <property type="entry name" value="MOLYBDENUM COFACTOR GUANYLYLTRANSFERASE"/>
    <property type="match status" value="1"/>
</dbReference>
<dbReference type="InterPro" id="IPR025877">
    <property type="entry name" value="MobA-like_NTP_Trfase"/>
</dbReference>
<dbReference type="GO" id="GO:0061603">
    <property type="term" value="F:molybdenum cofactor guanylyltransferase activity"/>
    <property type="evidence" value="ECO:0007669"/>
    <property type="project" value="UniProtKB-EC"/>
</dbReference>
<evidence type="ECO:0000313" key="10">
    <source>
        <dbReference type="Proteomes" id="UP000265443"/>
    </source>
</evidence>
<evidence type="ECO:0000256" key="6">
    <source>
        <dbReference type="ARBA" id="ARBA00023134"/>
    </source>
</evidence>
<keyword evidence="9" id="KW-0548">Nucleotidyltransferase</keyword>
<dbReference type="EMBL" id="QWKY01000012">
    <property type="protein sequence ID" value="RIH79711.1"/>
    <property type="molecule type" value="Genomic_DNA"/>
</dbReference>
<dbReference type="PANTHER" id="PTHR19136">
    <property type="entry name" value="MOLYBDENUM COFACTOR GUANYLYLTRANSFERASE"/>
    <property type="match status" value="1"/>
</dbReference>
<keyword evidence="3" id="KW-0479">Metal-binding</keyword>
<dbReference type="SUPFAM" id="SSF53448">
    <property type="entry name" value="Nucleotide-diphospho-sugar transferases"/>
    <property type="match status" value="1"/>
</dbReference>
<keyword evidence="1" id="KW-0963">Cytoplasm</keyword>
<gene>
    <name evidence="9" type="primary">mobA_1</name>
    <name evidence="9" type="ORF">Mhypo_00996</name>
</gene>
<evidence type="ECO:0000313" key="9">
    <source>
        <dbReference type="EMBL" id="RIH79711.1"/>
    </source>
</evidence>
<keyword evidence="10" id="KW-1185">Reference proteome</keyword>
<evidence type="ECO:0000256" key="3">
    <source>
        <dbReference type="ARBA" id="ARBA00022723"/>
    </source>
</evidence>
<keyword evidence="5" id="KW-0460">Magnesium</keyword>
<comment type="caution">
    <text evidence="9">The sequence shown here is derived from an EMBL/GenBank/DDBJ whole genome shotgun (WGS) entry which is preliminary data.</text>
</comment>
<organism evidence="9 10">
    <name type="scientific">Meiothermus hypogaeus</name>
    <dbReference type="NCBI Taxonomy" id="884155"/>
    <lineage>
        <taxon>Bacteria</taxon>
        <taxon>Thermotogati</taxon>
        <taxon>Deinococcota</taxon>
        <taxon>Deinococci</taxon>
        <taxon>Thermales</taxon>
        <taxon>Thermaceae</taxon>
        <taxon>Meiothermus</taxon>
    </lineage>
</organism>
<reference evidence="9 10" key="1">
    <citation type="submission" date="2018-08" db="EMBL/GenBank/DDBJ databases">
        <title>Meiothermus hypogaeus DSM 23238 genome sequencing project.</title>
        <authorList>
            <person name="Da Costa M.S."/>
            <person name="Albuquerque L."/>
            <person name="Raposo P."/>
            <person name="Froufe H.J.C."/>
            <person name="Barroso C.S."/>
            <person name="Egas C."/>
        </authorList>
    </citation>
    <scope>NUCLEOTIDE SEQUENCE [LARGE SCALE GENOMIC DNA]</scope>
    <source>
        <strain evidence="9 10">DSM 23238</strain>
    </source>
</reference>
<dbReference type="Gene3D" id="3.90.550.10">
    <property type="entry name" value="Spore Coat Polysaccharide Biosynthesis Protein SpsA, Chain A"/>
    <property type="match status" value="1"/>
</dbReference>
<sequence length="177" mass="19552">MLAGGLSSRFGQDKALYVYRGKPLIGWVLESMSGASEVFVVANRPYPGFGTVYQDLRRGGDTLSGLHAALAHAKHDWVAVAACDQPFFNADFWDFMLGQIKPGSLAVVAVERGFFEPLGSLYHKSLEPEVLRRLGAGELKMQALLHSIPHVALDKAELEDRFGRYLFINANYPEDLP</sequence>
<evidence type="ECO:0000256" key="2">
    <source>
        <dbReference type="ARBA" id="ARBA00022679"/>
    </source>
</evidence>
<evidence type="ECO:0000256" key="4">
    <source>
        <dbReference type="ARBA" id="ARBA00022741"/>
    </source>
</evidence>
<protein>
    <submittedName>
        <fullName evidence="9">Molybdenum cofactor guanylyltransferase</fullName>
        <ecNumber evidence="9">2.7.7.77</ecNumber>
    </submittedName>
</protein>
<evidence type="ECO:0000256" key="7">
    <source>
        <dbReference type="ARBA" id="ARBA00023150"/>
    </source>
</evidence>
<keyword evidence="4" id="KW-0547">Nucleotide-binding</keyword>
<keyword evidence="2 9" id="KW-0808">Transferase</keyword>
<dbReference type="Pfam" id="PF12804">
    <property type="entry name" value="NTP_transf_3"/>
    <property type="match status" value="1"/>
</dbReference>
<name>A0ABX9MP34_9DEIN</name>
<dbReference type="CDD" id="cd02503">
    <property type="entry name" value="MobA"/>
    <property type="match status" value="1"/>
</dbReference>
<dbReference type="InterPro" id="IPR013482">
    <property type="entry name" value="Molybde_CF_guanTrfase"/>
</dbReference>